<dbReference type="InterPro" id="IPR010730">
    <property type="entry name" value="HET"/>
</dbReference>
<dbReference type="GeneID" id="85390575"/>
<accession>A0AAD8X8B9</accession>
<dbReference type="Pfam" id="PF06985">
    <property type="entry name" value="HET"/>
    <property type="match status" value="1"/>
</dbReference>
<comment type="caution">
    <text evidence="2">The sequence shown here is derived from an EMBL/GenBank/DDBJ whole genome shotgun (WGS) entry which is preliminary data.</text>
</comment>
<evidence type="ECO:0000313" key="3">
    <source>
        <dbReference type="Proteomes" id="UP001244207"/>
    </source>
</evidence>
<gene>
    <name evidence="2" type="ORF">BDZ83DRAFT_593943</name>
</gene>
<dbReference type="EMBL" id="JAHMHS010000231">
    <property type="protein sequence ID" value="KAK1706109.1"/>
    <property type="molecule type" value="Genomic_DNA"/>
</dbReference>
<proteinExistence type="predicted"/>
<feature type="non-terminal residue" evidence="2">
    <location>
        <position position="1"/>
    </location>
</feature>
<keyword evidence="3" id="KW-1185">Reference proteome</keyword>
<reference evidence="2" key="1">
    <citation type="submission" date="2021-12" db="EMBL/GenBank/DDBJ databases">
        <title>Comparative genomics, transcriptomics and evolutionary studies reveal genomic signatures of adaptation to plant cell wall in hemibiotrophic fungi.</title>
        <authorList>
            <consortium name="DOE Joint Genome Institute"/>
            <person name="Baroncelli R."/>
            <person name="Diaz J.F."/>
            <person name="Benocci T."/>
            <person name="Peng M."/>
            <person name="Battaglia E."/>
            <person name="Haridas S."/>
            <person name="Andreopoulos W."/>
            <person name="Labutti K."/>
            <person name="Pangilinan J."/>
            <person name="Floch G.L."/>
            <person name="Makela M.R."/>
            <person name="Henrissat B."/>
            <person name="Grigoriev I.V."/>
            <person name="Crouch J.A."/>
            <person name="De Vries R.P."/>
            <person name="Sukno S.A."/>
            <person name="Thon M.R."/>
        </authorList>
    </citation>
    <scope>NUCLEOTIDE SEQUENCE</scope>
    <source>
        <strain evidence="2">CBS 112980</strain>
    </source>
</reference>
<sequence length="175" mass="20182">MRLLKILPASDTEPDNLRAEVILCLRKEAPPYKPLSYTWGQQDASCSIWLRDTEDSVWKPFSIRPNLESCLKQLREEVQEAQVLWVDATCINQLNNVEKGHQVGTIDLVYRSQRLIIWLGDSSDNSDLAIDLGPLMLSMQNGQGIVARFLENQTDETWAALIDLIKRPWFTRRWV</sequence>
<protein>
    <submittedName>
        <fullName evidence="2">Heterokaryon incompatibility</fullName>
    </submittedName>
</protein>
<dbReference type="PANTHER" id="PTHR24148">
    <property type="entry name" value="ANKYRIN REPEAT DOMAIN-CONTAINING PROTEIN 39 HOMOLOG-RELATED"/>
    <property type="match status" value="1"/>
</dbReference>
<evidence type="ECO:0000259" key="1">
    <source>
        <dbReference type="Pfam" id="PF06985"/>
    </source>
</evidence>
<name>A0AAD8X8B9_GLOAC</name>
<dbReference type="InterPro" id="IPR052895">
    <property type="entry name" value="HetReg/Transcr_Mod"/>
</dbReference>
<evidence type="ECO:0000313" key="2">
    <source>
        <dbReference type="EMBL" id="KAK1706109.1"/>
    </source>
</evidence>
<dbReference type="AlphaFoldDB" id="A0AAD8X8B9"/>
<organism evidence="2 3">
    <name type="scientific">Glomerella acutata</name>
    <name type="common">Colletotrichum acutatum</name>
    <dbReference type="NCBI Taxonomy" id="27357"/>
    <lineage>
        <taxon>Eukaryota</taxon>
        <taxon>Fungi</taxon>
        <taxon>Dikarya</taxon>
        <taxon>Ascomycota</taxon>
        <taxon>Pezizomycotina</taxon>
        <taxon>Sordariomycetes</taxon>
        <taxon>Hypocreomycetidae</taxon>
        <taxon>Glomerellales</taxon>
        <taxon>Glomerellaceae</taxon>
        <taxon>Colletotrichum</taxon>
        <taxon>Colletotrichum acutatum species complex</taxon>
    </lineage>
</organism>
<dbReference type="PANTHER" id="PTHR24148:SF64">
    <property type="entry name" value="HETEROKARYON INCOMPATIBILITY DOMAIN-CONTAINING PROTEIN"/>
    <property type="match status" value="1"/>
</dbReference>
<dbReference type="Proteomes" id="UP001244207">
    <property type="component" value="Unassembled WGS sequence"/>
</dbReference>
<feature type="domain" description="Heterokaryon incompatibility" evidence="1">
    <location>
        <begin position="32"/>
        <end position="175"/>
    </location>
</feature>
<dbReference type="RefSeq" id="XP_060357757.1">
    <property type="nucleotide sequence ID" value="XM_060506676.1"/>
</dbReference>